<evidence type="ECO:0000259" key="2">
    <source>
        <dbReference type="Pfam" id="PF01979"/>
    </source>
</evidence>
<feature type="domain" description="Amidohydrolase-related" evidence="2">
    <location>
        <begin position="83"/>
        <end position="457"/>
    </location>
</feature>
<dbReference type="PANTHER" id="PTHR43135">
    <property type="entry name" value="ALPHA-D-RIBOSE 1-METHYLPHOSPHONATE 5-TRIPHOSPHATE DIPHOSPHATASE"/>
    <property type="match status" value="1"/>
</dbReference>
<dbReference type="SUPFAM" id="SSF51556">
    <property type="entry name" value="Metallo-dependent hydrolases"/>
    <property type="match status" value="1"/>
</dbReference>
<proteinExistence type="predicted"/>
<feature type="chain" id="PRO_5019365833" evidence="1">
    <location>
        <begin position="25"/>
        <end position="484"/>
    </location>
</feature>
<evidence type="ECO:0000313" key="3">
    <source>
        <dbReference type="EMBL" id="RJF92896.1"/>
    </source>
</evidence>
<dbReference type="PANTHER" id="PTHR43135:SF3">
    <property type="entry name" value="ALPHA-D-RIBOSE 1-METHYLPHOSPHONATE 5-TRIPHOSPHATE DIPHOSPHATASE"/>
    <property type="match status" value="1"/>
</dbReference>
<dbReference type="InterPro" id="IPR051781">
    <property type="entry name" value="Metallo-dep_Hydrolase"/>
</dbReference>
<dbReference type="EMBL" id="QYUM01000002">
    <property type="protein sequence ID" value="RJF92896.1"/>
    <property type="molecule type" value="Genomic_DNA"/>
</dbReference>
<dbReference type="Proteomes" id="UP000286100">
    <property type="component" value="Unassembled WGS sequence"/>
</dbReference>
<dbReference type="Pfam" id="PF01979">
    <property type="entry name" value="Amidohydro_1"/>
    <property type="match status" value="1"/>
</dbReference>
<dbReference type="SUPFAM" id="SSF51338">
    <property type="entry name" value="Composite domain of metallo-dependent hydrolases"/>
    <property type="match status" value="1"/>
</dbReference>
<dbReference type="OrthoDB" id="9782972at2"/>
<dbReference type="InterPro" id="IPR032466">
    <property type="entry name" value="Metal_Hydrolase"/>
</dbReference>
<dbReference type="Gene3D" id="3.30.110.90">
    <property type="entry name" value="Amidohydrolase"/>
    <property type="match status" value="1"/>
</dbReference>
<reference evidence="3 4" key="1">
    <citation type="submission" date="2018-09" db="EMBL/GenBank/DDBJ databases">
        <authorList>
            <person name="Zhu H."/>
        </authorList>
    </citation>
    <scope>NUCLEOTIDE SEQUENCE [LARGE SCALE GENOMIC DNA]</scope>
    <source>
        <strain evidence="3 4">K2R01-6</strain>
    </source>
</reference>
<evidence type="ECO:0000313" key="4">
    <source>
        <dbReference type="Proteomes" id="UP000286100"/>
    </source>
</evidence>
<dbReference type="AlphaFoldDB" id="A0A418WNT1"/>
<dbReference type="InterPro" id="IPR006680">
    <property type="entry name" value="Amidohydro-rel"/>
</dbReference>
<keyword evidence="3" id="KW-0378">Hydrolase</keyword>
<name>A0A418WNT1_9SPHN</name>
<dbReference type="Gene3D" id="2.30.40.10">
    <property type="entry name" value="Urease, subunit C, domain 1"/>
    <property type="match status" value="2"/>
</dbReference>
<gene>
    <name evidence="3" type="ORF">D3876_00445</name>
</gene>
<accession>A0A418WNT1</accession>
<evidence type="ECO:0000256" key="1">
    <source>
        <dbReference type="SAM" id="SignalP"/>
    </source>
</evidence>
<organism evidence="3 4">
    <name type="scientific">Sphingomonas cavernae</name>
    <dbReference type="NCBI Taxonomy" id="2320861"/>
    <lineage>
        <taxon>Bacteria</taxon>
        <taxon>Pseudomonadati</taxon>
        <taxon>Pseudomonadota</taxon>
        <taxon>Alphaproteobacteria</taxon>
        <taxon>Sphingomonadales</taxon>
        <taxon>Sphingomonadaceae</taxon>
        <taxon>Sphingomonas</taxon>
    </lineage>
</organism>
<dbReference type="Gene3D" id="3.20.20.140">
    <property type="entry name" value="Metal-dependent hydrolases"/>
    <property type="match status" value="1"/>
</dbReference>
<dbReference type="GO" id="GO:0016810">
    <property type="term" value="F:hydrolase activity, acting on carbon-nitrogen (but not peptide) bonds"/>
    <property type="evidence" value="ECO:0007669"/>
    <property type="project" value="InterPro"/>
</dbReference>
<dbReference type="InterPro" id="IPR011059">
    <property type="entry name" value="Metal-dep_hydrolase_composite"/>
</dbReference>
<comment type="caution">
    <text evidence="3">The sequence shown here is derived from an EMBL/GenBank/DDBJ whole genome shotgun (WGS) entry which is preliminary data.</text>
</comment>
<protein>
    <submittedName>
        <fullName evidence="3">Amidohydrolase</fullName>
    </submittedName>
</protein>
<sequence>MISMLKKWIAAVLLVAGAINGASARENADLVIRGATIVDVAAGKLIEGHAIAVRGGDIIAVDSEKVIDRRYQPSRTIDAAGQYVMPGLWDMHVHFGGGEALIEENKALLPLYLAYGITSVRDCAADISNAVLRWRAQVAAGELVGPNIYTSGPKLEGPKPLWKGTIEVDSPAEVDAALDRLQAMRVDFVKITDNTLRPEIFLYALKAAKARGLKTSAHIPYALTVEQAVAGGLSSVEHGDYLIKAGSTEEVQISKDYAEKKLTYAQASDKLVDTFDPALARKEFRKLGSLGLYVTPTQNMGRILAYLDREDHSKDAALSLIGPGLRETYNWRVERAAKADAAAIERRHRKYELSATLLPLMRDAGISILAGTDAGYLNSFNYPGQGLHDELARFVESGLTPTEALHTSVINGPKFLGKQARYGAIAPGKAADILLLGANPLADIAATRDIRAVVRAGAVYDRATLDGLLASARENAAKPVTEIK</sequence>
<feature type="signal peptide" evidence="1">
    <location>
        <begin position="1"/>
        <end position="24"/>
    </location>
</feature>
<keyword evidence="4" id="KW-1185">Reference proteome</keyword>
<dbReference type="Gene3D" id="3.40.50.10910">
    <property type="entry name" value="Amidohydrolase"/>
    <property type="match status" value="1"/>
</dbReference>
<keyword evidence="1" id="KW-0732">Signal</keyword>